<gene>
    <name evidence="1" type="ORF">AAE3_LOCUS2725</name>
</gene>
<organism evidence="1 2">
    <name type="scientific">Cyclocybe aegerita</name>
    <name type="common">Black poplar mushroom</name>
    <name type="synonym">Agrocybe aegerita</name>
    <dbReference type="NCBI Taxonomy" id="1973307"/>
    <lineage>
        <taxon>Eukaryota</taxon>
        <taxon>Fungi</taxon>
        <taxon>Dikarya</taxon>
        <taxon>Basidiomycota</taxon>
        <taxon>Agaricomycotina</taxon>
        <taxon>Agaricomycetes</taxon>
        <taxon>Agaricomycetidae</taxon>
        <taxon>Agaricales</taxon>
        <taxon>Agaricineae</taxon>
        <taxon>Bolbitiaceae</taxon>
        <taxon>Cyclocybe</taxon>
    </lineage>
</organism>
<comment type="caution">
    <text evidence="1">The sequence shown here is derived from an EMBL/GenBank/DDBJ whole genome shotgun (WGS) entry which is preliminary data.</text>
</comment>
<name>A0A8S0VQL7_CYCAE</name>
<dbReference type="Proteomes" id="UP000467700">
    <property type="component" value="Unassembled WGS sequence"/>
</dbReference>
<keyword evidence="2" id="KW-1185">Reference proteome</keyword>
<reference evidence="1 2" key="1">
    <citation type="submission" date="2020-01" db="EMBL/GenBank/DDBJ databases">
        <authorList>
            <person name="Gupta K D."/>
        </authorList>
    </citation>
    <scope>NUCLEOTIDE SEQUENCE [LARGE SCALE GENOMIC DNA]</scope>
</reference>
<protein>
    <submittedName>
        <fullName evidence="1">Uncharacterized protein</fullName>
    </submittedName>
</protein>
<evidence type="ECO:0000313" key="2">
    <source>
        <dbReference type="Proteomes" id="UP000467700"/>
    </source>
</evidence>
<sequence length="258" mass="28923">MRLVEVQVAGGHIFKFPSYILNESMFLQANFQLSTVSKIHLPEFTYEEFQNLFDVVLPVPSEMYVALSEDGHVAAVLNCLISCALLEKTKPKDAWISALTTASRLKMAYTHKACIRSLSERCVLTSVEKVAIGQVYATHSPFLRGCRECVLGDDLSTEEAAAMGWQNAFLIGRTRINLVIGPRPPPSDPRYRRIKDIIPENYLEEMFAEPLREIDAENKKFPSPVTNEKGNGNAGLKRYDSWHGFTGDMDLSLLGPPR</sequence>
<proteinExistence type="predicted"/>
<evidence type="ECO:0000313" key="1">
    <source>
        <dbReference type="EMBL" id="CAA7260415.1"/>
    </source>
</evidence>
<dbReference type="AlphaFoldDB" id="A0A8S0VQL7"/>
<accession>A0A8S0VQL7</accession>
<dbReference type="EMBL" id="CACVBS010000029">
    <property type="protein sequence ID" value="CAA7260415.1"/>
    <property type="molecule type" value="Genomic_DNA"/>
</dbReference>